<dbReference type="PANTHER" id="PTHR43941:SF1">
    <property type="entry name" value="STRUCTURAL MAINTENANCE OF CHROMOSOMES PROTEIN 2"/>
    <property type="match status" value="1"/>
</dbReference>
<feature type="region of interest" description="Disordered" evidence="2">
    <location>
        <begin position="337"/>
        <end position="389"/>
    </location>
</feature>
<evidence type="ECO:0000256" key="1">
    <source>
        <dbReference type="SAM" id="Coils"/>
    </source>
</evidence>
<keyword evidence="1" id="KW-0175">Coiled coil</keyword>
<feature type="coiled-coil region" evidence="1">
    <location>
        <begin position="72"/>
        <end position="225"/>
    </location>
</feature>
<feature type="compositionally biased region" description="Acidic residues" evidence="2">
    <location>
        <begin position="529"/>
        <end position="538"/>
    </location>
</feature>
<evidence type="ECO:0000313" key="4">
    <source>
        <dbReference type="Proteomes" id="UP001175353"/>
    </source>
</evidence>
<dbReference type="GO" id="GO:0007076">
    <property type="term" value="P:mitotic chromosome condensation"/>
    <property type="evidence" value="ECO:0007669"/>
    <property type="project" value="TreeGrafter"/>
</dbReference>
<feature type="compositionally biased region" description="Low complexity" evidence="2">
    <location>
        <begin position="670"/>
        <end position="679"/>
    </location>
</feature>
<dbReference type="GO" id="GO:0003682">
    <property type="term" value="F:chromatin binding"/>
    <property type="evidence" value="ECO:0007669"/>
    <property type="project" value="TreeGrafter"/>
</dbReference>
<dbReference type="Proteomes" id="UP001175353">
    <property type="component" value="Unassembled WGS sequence"/>
</dbReference>
<gene>
    <name evidence="3" type="ORF">LTR91_013065</name>
</gene>
<dbReference type="EMBL" id="JAUJLE010000129">
    <property type="protein sequence ID" value="KAK0978260.1"/>
    <property type="molecule type" value="Genomic_DNA"/>
</dbReference>
<feature type="region of interest" description="Disordered" evidence="2">
    <location>
        <begin position="528"/>
        <end position="629"/>
    </location>
</feature>
<feature type="compositionally biased region" description="Polar residues" evidence="2">
    <location>
        <begin position="373"/>
        <end position="389"/>
    </location>
</feature>
<protein>
    <submittedName>
        <fullName evidence="3">Uncharacterized protein</fullName>
    </submittedName>
</protein>
<proteinExistence type="predicted"/>
<name>A0AAN6KEK1_9PEZI</name>
<dbReference type="GO" id="GO:0000785">
    <property type="term" value="C:chromatin"/>
    <property type="evidence" value="ECO:0007669"/>
    <property type="project" value="TreeGrafter"/>
</dbReference>
<feature type="compositionally biased region" description="Polar residues" evidence="2">
    <location>
        <begin position="413"/>
        <end position="441"/>
    </location>
</feature>
<feature type="compositionally biased region" description="Polar residues" evidence="2">
    <location>
        <begin position="588"/>
        <end position="602"/>
    </location>
</feature>
<dbReference type="AlphaFoldDB" id="A0AAN6KEK1"/>
<feature type="compositionally biased region" description="Basic and acidic residues" evidence="2">
    <location>
        <begin position="445"/>
        <end position="454"/>
    </location>
</feature>
<evidence type="ECO:0000256" key="2">
    <source>
        <dbReference type="SAM" id="MobiDB-lite"/>
    </source>
</evidence>
<comment type="caution">
    <text evidence="3">The sequence shown here is derived from an EMBL/GenBank/DDBJ whole genome shotgun (WGS) entry which is preliminary data.</text>
</comment>
<reference evidence="3" key="1">
    <citation type="submission" date="2023-06" db="EMBL/GenBank/DDBJ databases">
        <title>Black Yeasts Isolated from many extreme environments.</title>
        <authorList>
            <person name="Coleine C."/>
            <person name="Stajich J.E."/>
            <person name="Selbmann L."/>
        </authorList>
    </citation>
    <scope>NUCLEOTIDE SEQUENCE</scope>
    <source>
        <strain evidence="3">CCFEE 5200</strain>
    </source>
</reference>
<accession>A0AAN6KEK1</accession>
<organism evidence="3 4">
    <name type="scientific">Friedmanniomyces endolithicus</name>
    <dbReference type="NCBI Taxonomy" id="329885"/>
    <lineage>
        <taxon>Eukaryota</taxon>
        <taxon>Fungi</taxon>
        <taxon>Dikarya</taxon>
        <taxon>Ascomycota</taxon>
        <taxon>Pezizomycotina</taxon>
        <taxon>Dothideomycetes</taxon>
        <taxon>Dothideomycetidae</taxon>
        <taxon>Mycosphaerellales</taxon>
        <taxon>Teratosphaeriaceae</taxon>
        <taxon>Friedmanniomyces</taxon>
    </lineage>
</organism>
<feature type="region of interest" description="Disordered" evidence="2">
    <location>
        <begin position="401"/>
        <end position="485"/>
    </location>
</feature>
<feature type="region of interest" description="Disordered" evidence="2">
    <location>
        <begin position="670"/>
        <end position="752"/>
    </location>
</feature>
<sequence length="752" mass="82025">MGDAIQSFLESYRPSETDSASSIPHPRAACCCGNEGCAYLRQNTSALEAVERDVRTAAQLGQALILRHEAYIADSERERKAMTAHVEHLESEKLSLEQKNATVIAENRDLLDQLEAINNAVTDSDAHVTSLQATLQSTQLELQKLSKLAARTERLEQQLHDYELEQAGWESSIEAQEQSEKSAVRRWQHAERSLADMQEQIERIEREAREEKERHVEVVGRLERRHEVERELTTAAGRLKGAAAGKTPGREPGGTSVVSHFVKDILQDNANLQMGIVELREMLQNSNDEVELLRRQMEDHQPAAEEIEPVPAKVTEQKDLRGELQRAASQELHVHHHYHAPTPTPSANKTPTVRRTKKKRYGVLSPGHFTPPSGFSTPRSSMSHGTPSSAATILQQTAVSVPQPLLNGKRRSAQSSMTHHSMLSPSGSVSPQSTTNRTSSFFDHVFSDGGHESSRPTTPGSEDLGSPFMAPVGSKRQPTGPFRTASAPIVHRRGISPGTGRLSLDSILGTSFDDTLLADEHSVGHDAIPEENESEWEQESSGPVEDVSNVTSPLSDDLLNPIHTMTTSTARPYAEQHPTSPCFPSPAWTFTPSKADPRNSSPAPLRDLWPPEPKPSDSSRSLLSGMATEQRRLARKSSQGFGSKVGGWVFGRWGATPAPTLTTPITTATTASSNVSAQARPATPKPPSRATSSSADPPPPFDPEATPKKSRIRPPGINQSGPISGFGPEVRMQHPPVMRSLDAEGLRKALGH</sequence>
<dbReference type="GO" id="GO:0000796">
    <property type="term" value="C:condensin complex"/>
    <property type="evidence" value="ECO:0007669"/>
    <property type="project" value="TreeGrafter"/>
</dbReference>
<feature type="compositionally biased region" description="Basic residues" evidence="2">
    <location>
        <begin position="352"/>
        <end position="361"/>
    </location>
</feature>
<dbReference type="GO" id="GO:0000793">
    <property type="term" value="C:condensed chromosome"/>
    <property type="evidence" value="ECO:0007669"/>
    <property type="project" value="TreeGrafter"/>
</dbReference>
<keyword evidence="4" id="KW-1185">Reference proteome</keyword>
<evidence type="ECO:0000313" key="3">
    <source>
        <dbReference type="EMBL" id="KAK0978260.1"/>
    </source>
</evidence>
<feature type="coiled-coil region" evidence="1">
    <location>
        <begin position="269"/>
        <end position="300"/>
    </location>
</feature>
<dbReference type="PANTHER" id="PTHR43941">
    <property type="entry name" value="STRUCTURAL MAINTENANCE OF CHROMOSOMES PROTEIN 2"/>
    <property type="match status" value="1"/>
</dbReference>
<feature type="compositionally biased region" description="Basic and acidic residues" evidence="2">
    <location>
        <begin position="741"/>
        <end position="752"/>
    </location>
</feature>